<proteinExistence type="predicted"/>
<reference evidence="2" key="1">
    <citation type="journal article" date="2020" name="Stud. Mycol.">
        <title>101 Dothideomycetes genomes: a test case for predicting lifestyles and emergence of pathogens.</title>
        <authorList>
            <person name="Haridas S."/>
            <person name="Albert R."/>
            <person name="Binder M."/>
            <person name="Bloem J."/>
            <person name="Labutti K."/>
            <person name="Salamov A."/>
            <person name="Andreopoulos B."/>
            <person name="Baker S."/>
            <person name="Barry K."/>
            <person name="Bills G."/>
            <person name="Bluhm B."/>
            <person name="Cannon C."/>
            <person name="Castanera R."/>
            <person name="Culley D."/>
            <person name="Daum C."/>
            <person name="Ezra D."/>
            <person name="Gonzalez J."/>
            <person name="Henrissat B."/>
            <person name="Kuo A."/>
            <person name="Liang C."/>
            <person name="Lipzen A."/>
            <person name="Lutzoni F."/>
            <person name="Magnuson J."/>
            <person name="Mondo S."/>
            <person name="Nolan M."/>
            <person name="Ohm R."/>
            <person name="Pangilinan J."/>
            <person name="Park H.-J."/>
            <person name="Ramirez L."/>
            <person name="Alfaro M."/>
            <person name="Sun H."/>
            <person name="Tritt A."/>
            <person name="Yoshinaga Y."/>
            <person name="Zwiers L.-H."/>
            <person name="Turgeon B."/>
            <person name="Goodwin S."/>
            <person name="Spatafora J."/>
            <person name="Crous P."/>
            <person name="Grigoriev I."/>
        </authorList>
    </citation>
    <scope>NUCLEOTIDE SEQUENCE</scope>
    <source>
        <strain evidence="2">CBS 207.26</strain>
    </source>
</reference>
<feature type="compositionally biased region" description="Basic and acidic residues" evidence="1">
    <location>
        <begin position="1"/>
        <end position="12"/>
    </location>
</feature>
<evidence type="ECO:0000256" key="1">
    <source>
        <dbReference type="SAM" id="MobiDB-lite"/>
    </source>
</evidence>
<gene>
    <name evidence="2" type="ORF">K469DRAFT_702926</name>
</gene>
<evidence type="ECO:0000313" key="3">
    <source>
        <dbReference type="Proteomes" id="UP000800200"/>
    </source>
</evidence>
<dbReference type="OrthoDB" id="3430910at2759"/>
<dbReference type="Proteomes" id="UP000800200">
    <property type="component" value="Unassembled WGS sequence"/>
</dbReference>
<dbReference type="EMBL" id="ML994740">
    <property type="protein sequence ID" value="KAF2175228.1"/>
    <property type="molecule type" value="Genomic_DNA"/>
</dbReference>
<evidence type="ECO:0000313" key="2">
    <source>
        <dbReference type="EMBL" id="KAF2175228.1"/>
    </source>
</evidence>
<name>A0A6A6D9Q5_9PEZI</name>
<feature type="compositionally biased region" description="Polar residues" evidence="1">
    <location>
        <begin position="13"/>
        <end position="25"/>
    </location>
</feature>
<feature type="region of interest" description="Disordered" evidence="1">
    <location>
        <begin position="1"/>
        <end position="29"/>
    </location>
</feature>
<protein>
    <submittedName>
        <fullName evidence="2">Uncharacterized protein</fullName>
    </submittedName>
</protein>
<sequence>MEGDSTKDHPKDSSTLPNNTASNLSRDVLLRRKHYEKTPSYIAARRDSLYGKIPINHLVPLAFHTTPTLLENVQDVNTVVQDVSEQYKENKSDLFGDWQKYCKVLDSHQRVVATFGMLVLLQPI</sequence>
<accession>A0A6A6D9Q5</accession>
<keyword evidence="3" id="KW-1185">Reference proteome</keyword>
<organism evidence="2 3">
    <name type="scientific">Zopfia rhizophila CBS 207.26</name>
    <dbReference type="NCBI Taxonomy" id="1314779"/>
    <lineage>
        <taxon>Eukaryota</taxon>
        <taxon>Fungi</taxon>
        <taxon>Dikarya</taxon>
        <taxon>Ascomycota</taxon>
        <taxon>Pezizomycotina</taxon>
        <taxon>Dothideomycetes</taxon>
        <taxon>Dothideomycetes incertae sedis</taxon>
        <taxon>Zopfiaceae</taxon>
        <taxon>Zopfia</taxon>
    </lineage>
</organism>
<dbReference type="AlphaFoldDB" id="A0A6A6D9Q5"/>